<proteinExistence type="inferred from homology"/>
<dbReference type="AlphaFoldDB" id="T1ACZ7"/>
<feature type="transmembrane region" description="Helical" evidence="7">
    <location>
        <begin position="68"/>
        <end position="88"/>
    </location>
</feature>
<reference evidence="8" key="2">
    <citation type="journal article" date="2014" name="ISME J.">
        <title>Microbial stratification in low pH oxic and suboxic macroscopic growths along an acid mine drainage.</title>
        <authorList>
            <person name="Mendez-Garcia C."/>
            <person name="Mesa V."/>
            <person name="Sprenger R.R."/>
            <person name="Richter M."/>
            <person name="Diez M.S."/>
            <person name="Solano J."/>
            <person name="Bargiela R."/>
            <person name="Golyshina O.V."/>
            <person name="Manteca A."/>
            <person name="Ramos J.L."/>
            <person name="Gallego J.R."/>
            <person name="Llorente I."/>
            <person name="Martins Dos Santos V.A."/>
            <person name="Jensen O.N."/>
            <person name="Pelaez A.I."/>
            <person name="Sanchez J."/>
            <person name="Ferrer M."/>
        </authorList>
    </citation>
    <scope>NUCLEOTIDE SEQUENCE</scope>
</reference>
<dbReference type="GO" id="GO:0010181">
    <property type="term" value="F:FMN binding"/>
    <property type="evidence" value="ECO:0007669"/>
    <property type="project" value="TreeGrafter"/>
</dbReference>
<keyword evidence="7" id="KW-1133">Transmembrane helix</keyword>
<evidence type="ECO:0000313" key="8">
    <source>
        <dbReference type="EMBL" id="EQD38824.1"/>
    </source>
</evidence>
<feature type="non-terminal residue" evidence="8">
    <location>
        <position position="1"/>
    </location>
</feature>
<dbReference type="Pfam" id="PF01264">
    <property type="entry name" value="Chorismate_synt"/>
    <property type="match status" value="1"/>
</dbReference>
<dbReference type="PANTHER" id="PTHR21085:SF0">
    <property type="entry name" value="CHORISMATE SYNTHASE"/>
    <property type="match status" value="1"/>
</dbReference>
<dbReference type="GO" id="GO:0008652">
    <property type="term" value="P:amino acid biosynthetic process"/>
    <property type="evidence" value="ECO:0007669"/>
    <property type="project" value="UniProtKB-KW"/>
</dbReference>
<comment type="similarity">
    <text evidence="2">Belongs to the chorismate synthase family.</text>
</comment>
<evidence type="ECO:0000256" key="7">
    <source>
        <dbReference type="SAM" id="Phobius"/>
    </source>
</evidence>
<protein>
    <recommendedName>
        <fullName evidence="3">chorismate synthase</fullName>
        <ecNumber evidence="3">4.2.3.5</ecNumber>
    </recommendedName>
</protein>
<reference evidence="8" key="1">
    <citation type="submission" date="2013-08" db="EMBL/GenBank/DDBJ databases">
        <authorList>
            <person name="Mendez C."/>
            <person name="Richter M."/>
            <person name="Ferrer M."/>
            <person name="Sanchez J."/>
        </authorList>
    </citation>
    <scope>NUCLEOTIDE SEQUENCE</scope>
</reference>
<dbReference type="EC" id="4.2.3.5" evidence="3"/>
<sequence length="100" mass="10978">EFTFRDGKIVTESNHNGGILGGITNGMPIEFRVVMKPTSSIKRSQKTVNLKTLDKETIVVKGRHDPCIAIRAVPVITCVSAIALYDLLIRGNINLSSREI</sequence>
<dbReference type="InterPro" id="IPR035904">
    <property type="entry name" value="Chorismate_synth_AroC_sf"/>
</dbReference>
<keyword evidence="5" id="KW-0057">Aromatic amino acid biosynthesis</keyword>
<comment type="pathway">
    <text evidence="1">Metabolic intermediate biosynthesis; chorismate biosynthesis; chorismate from D-erythrose 4-phosphate and phosphoenolpyruvate: step 7/7.</text>
</comment>
<dbReference type="EMBL" id="AUZX01012574">
    <property type="protein sequence ID" value="EQD38824.1"/>
    <property type="molecule type" value="Genomic_DNA"/>
</dbReference>
<dbReference type="PANTHER" id="PTHR21085">
    <property type="entry name" value="CHORISMATE SYNTHASE"/>
    <property type="match status" value="1"/>
</dbReference>
<accession>T1ACZ7</accession>
<dbReference type="GO" id="GO:0009073">
    <property type="term" value="P:aromatic amino acid family biosynthetic process"/>
    <property type="evidence" value="ECO:0007669"/>
    <property type="project" value="UniProtKB-KW"/>
</dbReference>
<organism evidence="8">
    <name type="scientific">mine drainage metagenome</name>
    <dbReference type="NCBI Taxonomy" id="410659"/>
    <lineage>
        <taxon>unclassified sequences</taxon>
        <taxon>metagenomes</taxon>
        <taxon>ecological metagenomes</taxon>
    </lineage>
</organism>
<dbReference type="GO" id="GO:0005829">
    <property type="term" value="C:cytosol"/>
    <property type="evidence" value="ECO:0007669"/>
    <property type="project" value="TreeGrafter"/>
</dbReference>
<evidence type="ECO:0000256" key="4">
    <source>
        <dbReference type="ARBA" id="ARBA00022605"/>
    </source>
</evidence>
<gene>
    <name evidence="8" type="ORF">B1A_17107</name>
</gene>
<comment type="caution">
    <text evidence="8">The sequence shown here is derived from an EMBL/GenBank/DDBJ whole genome shotgun (WGS) entry which is preliminary data.</text>
</comment>
<evidence type="ECO:0000256" key="5">
    <source>
        <dbReference type="ARBA" id="ARBA00023141"/>
    </source>
</evidence>
<evidence type="ECO:0000256" key="6">
    <source>
        <dbReference type="ARBA" id="ARBA00023239"/>
    </source>
</evidence>
<evidence type="ECO:0000256" key="3">
    <source>
        <dbReference type="ARBA" id="ARBA00013036"/>
    </source>
</evidence>
<evidence type="ECO:0000256" key="1">
    <source>
        <dbReference type="ARBA" id="ARBA00005044"/>
    </source>
</evidence>
<keyword evidence="4" id="KW-0028">Amino-acid biosynthesis</keyword>
<dbReference type="InterPro" id="IPR000453">
    <property type="entry name" value="Chorismate_synth"/>
</dbReference>
<keyword evidence="6 8" id="KW-0456">Lyase</keyword>
<dbReference type="Gene3D" id="3.60.150.10">
    <property type="entry name" value="Chorismate synthase AroC"/>
    <property type="match status" value="1"/>
</dbReference>
<evidence type="ECO:0000256" key="2">
    <source>
        <dbReference type="ARBA" id="ARBA00008014"/>
    </source>
</evidence>
<name>T1ACZ7_9ZZZZ</name>
<keyword evidence="7" id="KW-0812">Transmembrane</keyword>
<keyword evidence="7" id="KW-0472">Membrane</keyword>
<dbReference type="GO" id="GO:0004107">
    <property type="term" value="F:chorismate synthase activity"/>
    <property type="evidence" value="ECO:0007669"/>
    <property type="project" value="UniProtKB-EC"/>
</dbReference>
<dbReference type="GO" id="GO:0009423">
    <property type="term" value="P:chorismate biosynthetic process"/>
    <property type="evidence" value="ECO:0007669"/>
    <property type="project" value="TreeGrafter"/>
</dbReference>
<dbReference type="SUPFAM" id="SSF103263">
    <property type="entry name" value="Chorismate synthase, AroC"/>
    <property type="match status" value="1"/>
</dbReference>